<feature type="chain" id="PRO_5015479382" evidence="1">
    <location>
        <begin position="21"/>
        <end position="296"/>
    </location>
</feature>
<feature type="signal peptide" evidence="1">
    <location>
        <begin position="1"/>
        <end position="20"/>
    </location>
</feature>
<keyword evidence="1" id="KW-0732">Signal</keyword>
<keyword evidence="3" id="KW-1185">Reference proteome</keyword>
<dbReference type="OrthoDB" id="1415142at2"/>
<dbReference type="Proteomes" id="UP000238430">
    <property type="component" value="Unassembled WGS sequence"/>
</dbReference>
<dbReference type="EMBL" id="PXOT01000023">
    <property type="protein sequence ID" value="PSG89877.1"/>
    <property type="molecule type" value="Genomic_DNA"/>
</dbReference>
<proteinExistence type="predicted"/>
<gene>
    <name evidence="2" type="ORF">C7H61_08720</name>
</gene>
<accession>A0A2T1NBT4</accession>
<sequence>MKKSVFALLLCVFVTSFSWSQEWLTSFKFAKRLALMEDKMILAVWENSASYAYPVLIEDNKGVKYEVKLFEDENANKLVWEYFVPVIISESNYDDLAAEYLTDKNYKYKDRFNDDFLKVMDPNGNIINTGFQDEYGILNLTRLIRSYALNLSFLKSEMTGYFENKSFSSAFRLAVKYLDFATYAKEDVKKEIVNLSDIYMNEAKTLLEKSNFDNKSALTQKIELLDLNKDLILGRDRKVYRALKKTNETSIDKINKSLYAFLQYASLKGIGKIEESLKWQDQVSQNDLNKIKFLVK</sequence>
<organism evidence="2 3">
    <name type="scientific">Mesoflavibacter zeaxanthinifaciens subsp. sabulilitoris</name>
    <dbReference type="NCBI Taxonomy" id="1520893"/>
    <lineage>
        <taxon>Bacteria</taxon>
        <taxon>Pseudomonadati</taxon>
        <taxon>Bacteroidota</taxon>
        <taxon>Flavobacteriia</taxon>
        <taxon>Flavobacteriales</taxon>
        <taxon>Flavobacteriaceae</taxon>
        <taxon>Mesoflavibacter</taxon>
    </lineage>
</organism>
<protein>
    <submittedName>
        <fullName evidence="2">Uncharacterized protein</fullName>
    </submittedName>
</protein>
<dbReference type="AlphaFoldDB" id="A0A2T1NBT4"/>
<comment type="caution">
    <text evidence="2">The sequence shown here is derived from an EMBL/GenBank/DDBJ whole genome shotgun (WGS) entry which is preliminary data.</text>
</comment>
<evidence type="ECO:0000313" key="2">
    <source>
        <dbReference type="EMBL" id="PSG89877.1"/>
    </source>
</evidence>
<name>A0A2T1NBT4_9FLAO</name>
<evidence type="ECO:0000256" key="1">
    <source>
        <dbReference type="SAM" id="SignalP"/>
    </source>
</evidence>
<dbReference type="RefSeq" id="WP_106678960.1">
    <property type="nucleotide sequence ID" value="NZ_JACHWV010000008.1"/>
</dbReference>
<reference evidence="2 3" key="1">
    <citation type="submission" date="2018-03" db="EMBL/GenBank/DDBJ databases">
        <title>Mesoflavibacter sp. HG37 and Mesoflavibacter sp. HG96 sp.nov., two marine bacteria isolated from seawater of Western Pacific Ocean.</title>
        <authorList>
            <person name="Cheng H."/>
            <person name="Wu Y.-H."/>
            <person name="Guo L.-L."/>
            <person name="Xu X.-W."/>
        </authorList>
    </citation>
    <scope>NUCLEOTIDE SEQUENCE [LARGE SCALE GENOMIC DNA]</scope>
    <source>
        <strain evidence="2 3">KCTC 42117</strain>
    </source>
</reference>
<evidence type="ECO:0000313" key="3">
    <source>
        <dbReference type="Proteomes" id="UP000238430"/>
    </source>
</evidence>